<dbReference type="Proteomes" id="UP001155241">
    <property type="component" value="Unassembled WGS sequence"/>
</dbReference>
<evidence type="ECO:0000256" key="3">
    <source>
        <dbReference type="ARBA" id="ARBA00022801"/>
    </source>
</evidence>
<dbReference type="InterPro" id="IPR036034">
    <property type="entry name" value="PDZ_sf"/>
</dbReference>
<gene>
    <name evidence="6" type="ORF">NG895_28780</name>
</gene>
<dbReference type="GO" id="GO:0006508">
    <property type="term" value="P:proteolysis"/>
    <property type="evidence" value="ECO:0007669"/>
    <property type="project" value="UniProtKB-KW"/>
</dbReference>
<dbReference type="InterPro" id="IPR041489">
    <property type="entry name" value="PDZ_6"/>
</dbReference>
<evidence type="ECO:0000256" key="2">
    <source>
        <dbReference type="ARBA" id="ARBA00022670"/>
    </source>
</evidence>
<dbReference type="Pfam" id="PF13365">
    <property type="entry name" value="Trypsin_2"/>
    <property type="match status" value="1"/>
</dbReference>
<evidence type="ECO:0000256" key="1">
    <source>
        <dbReference type="ARBA" id="ARBA00010541"/>
    </source>
</evidence>
<dbReference type="SUPFAM" id="SSF50156">
    <property type="entry name" value="PDZ domain-like"/>
    <property type="match status" value="1"/>
</dbReference>
<evidence type="ECO:0000256" key="4">
    <source>
        <dbReference type="SAM" id="SignalP"/>
    </source>
</evidence>
<evidence type="ECO:0000313" key="7">
    <source>
        <dbReference type="Proteomes" id="UP001155241"/>
    </source>
</evidence>
<name>A0A9X2FFN3_9BACT</name>
<dbReference type="Pfam" id="PF17820">
    <property type="entry name" value="PDZ_6"/>
    <property type="match status" value="1"/>
</dbReference>
<feature type="domain" description="PDZ" evidence="5">
    <location>
        <begin position="244"/>
        <end position="329"/>
    </location>
</feature>
<keyword evidence="2 6" id="KW-0645">Protease</keyword>
<evidence type="ECO:0000313" key="6">
    <source>
        <dbReference type="EMBL" id="MCO6047919.1"/>
    </source>
</evidence>
<dbReference type="PROSITE" id="PS50106">
    <property type="entry name" value="PDZ"/>
    <property type="match status" value="1"/>
</dbReference>
<dbReference type="InterPro" id="IPR001478">
    <property type="entry name" value="PDZ"/>
</dbReference>
<keyword evidence="3" id="KW-0378">Hydrolase</keyword>
<dbReference type="SUPFAM" id="SSF50494">
    <property type="entry name" value="Trypsin-like serine proteases"/>
    <property type="match status" value="1"/>
</dbReference>
<dbReference type="PANTHER" id="PTHR22939">
    <property type="entry name" value="SERINE PROTEASE FAMILY S1C HTRA-RELATED"/>
    <property type="match status" value="1"/>
</dbReference>
<feature type="chain" id="PRO_5040995760" evidence="4">
    <location>
        <begin position="23"/>
        <end position="344"/>
    </location>
</feature>
<keyword evidence="4" id="KW-0732">Signal</keyword>
<dbReference type="InterPro" id="IPR009003">
    <property type="entry name" value="Peptidase_S1_PA"/>
</dbReference>
<dbReference type="PANTHER" id="PTHR22939:SF129">
    <property type="entry name" value="SERINE PROTEASE HTRA2, MITOCHONDRIAL"/>
    <property type="match status" value="1"/>
</dbReference>
<dbReference type="AlphaFoldDB" id="A0A9X2FFN3"/>
<protein>
    <submittedName>
        <fullName evidence="6">S1C family serine protease</fullName>
    </submittedName>
</protein>
<keyword evidence="7" id="KW-1185">Reference proteome</keyword>
<feature type="signal peptide" evidence="4">
    <location>
        <begin position="1"/>
        <end position="22"/>
    </location>
</feature>
<dbReference type="Gene3D" id="2.30.42.10">
    <property type="match status" value="1"/>
</dbReference>
<reference evidence="6" key="1">
    <citation type="submission" date="2022-06" db="EMBL/GenBank/DDBJ databases">
        <title>Aeoliella straminimaris, a novel planctomycete from sediments.</title>
        <authorList>
            <person name="Vitorino I.R."/>
            <person name="Lage O.M."/>
        </authorList>
    </citation>
    <scope>NUCLEOTIDE SEQUENCE</scope>
    <source>
        <strain evidence="6">ICT_H6.2</strain>
    </source>
</reference>
<dbReference type="PRINTS" id="PR00834">
    <property type="entry name" value="PROTEASES2C"/>
</dbReference>
<dbReference type="GO" id="GO:0004252">
    <property type="term" value="F:serine-type endopeptidase activity"/>
    <property type="evidence" value="ECO:0007669"/>
    <property type="project" value="InterPro"/>
</dbReference>
<comment type="caution">
    <text evidence="6">The sequence shown here is derived from an EMBL/GenBank/DDBJ whole genome shotgun (WGS) entry which is preliminary data.</text>
</comment>
<dbReference type="EMBL" id="JAMXLR010000092">
    <property type="protein sequence ID" value="MCO6047919.1"/>
    <property type="molecule type" value="Genomic_DNA"/>
</dbReference>
<dbReference type="SMART" id="SM00228">
    <property type="entry name" value="PDZ"/>
    <property type="match status" value="1"/>
</dbReference>
<accession>A0A9X2FFN3</accession>
<dbReference type="Gene3D" id="2.40.10.120">
    <property type="match status" value="1"/>
</dbReference>
<dbReference type="InterPro" id="IPR001940">
    <property type="entry name" value="Peptidase_S1C"/>
</dbReference>
<proteinExistence type="inferred from homology"/>
<organism evidence="6 7">
    <name type="scientific">Aeoliella straminimaris</name>
    <dbReference type="NCBI Taxonomy" id="2954799"/>
    <lineage>
        <taxon>Bacteria</taxon>
        <taxon>Pseudomonadati</taxon>
        <taxon>Planctomycetota</taxon>
        <taxon>Planctomycetia</taxon>
        <taxon>Pirellulales</taxon>
        <taxon>Lacipirellulaceae</taxon>
        <taxon>Aeoliella</taxon>
    </lineage>
</organism>
<sequence length="344" mass="36736">MNKWLLALAVGSFLCVTNMTHAQKAVDLVSFGDVNRYAQERSVKIYGVGGLRQLEAYQSGVLVSAEGYIATVASLVLDEDTVTVLLNNGQRLEASVVGTDPLLDVAVLKLDTEETDFPYFDLTAEQSPYEGMRVLAYSNLYNVATGDEPVSVLHGVLSVIAPLEARRGSFSSRYRGDVYIVDAATNNPGAAGGVLLDTSGQPLGMLGKELKSELTGTWLNYAMPWEQVSQSVDRILSGDLGSAIVDLDQLPENPATFAGLGFRLVPSVVARTPPYIDTVLPGSPAASAGLMPDDLIIALAGMRTGTHVDVEKALMQVPGDQPVRLTVLRGNMLVEVELVPMNLP</sequence>
<dbReference type="RefSeq" id="WP_252856025.1">
    <property type="nucleotide sequence ID" value="NZ_JAMXLR010000092.1"/>
</dbReference>
<comment type="similarity">
    <text evidence="1">Belongs to the peptidase S1C family.</text>
</comment>
<evidence type="ECO:0000259" key="5">
    <source>
        <dbReference type="PROSITE" id="PS50106"/>
    </source>
</evidence>